<evidence type="ECO:0000259" key="7">
    <source>
        <dbReference type="Pfam" id="PF17917"/>
    </source>
</evidence>
<keyword evidence="2" id="KW-0548">Nucleotidyltransferase</keyword>
<evidence type="ECO:0000313" key="9">
    <source>
        <dbReference type="Proteomes" id="UP001151760"/>
    </source>
</evidence>
<dbReference type="Proteomes" id="UP001151760">
    <property type="component" value="Unassembled WGS sequence"/>
</dbReference>
<keyword evidence="3" id="KW-0540">Nuclease</keyword>
<dbReference type="InterPro" id="IPR041373">
    <property type="entry name" value="RT_RNaseH"/>
</dbReference>
<keyword evidence="5" id="KW-0378">Hydrolase</keyword>
<proteinExistence type="predicted"/>
<comment type="caution">
    <text evidence="8">The sequence shown here is derived from an EMBL/GenBank/DDBJ whole genome shotgun (WGS) entry which is preliminary data.</text>
</comment>
<keyword evidence="6 8" id="KW-0695">RNA-directed DNA polymerase</keyword>
<dbReference type="SUPFAM" id="SSF56672">
    <property type="entry name" value="DNA/RNA polymerases"/>
    <property type="match status" value="1"/>
</dbReference>
<dbReference type="GO" id="GO:0003964">
    <property type="term" value="F:RNA-directed DNA polymerase activity"/>
    <property type="evidence" value="ECO:0007669"/>
    <property type="project" value="UniProtKB-KW"/>
</dbReference>
<keyword evidence="1" id="KW-0808">Transferase</keyword>
<evidence type="ECO:0000256" key="2">
    <source>
        <dbReference type="ARBA" id="ARBA00022695"/>
    </source>
</evidence>
<keyword evidence="4" id="KW-0255">Endonuclease</keyword>
<sequence>MDCGSRNGIQTNEKIDRGIAYVNRTKGEKELIIYLAAVKEATGAVLMAKRDGKQIPIYFVSRALQGLEINYTSWKS</sequence>
<reference evidence="8" key="2">
    <citation type="submission" date="2022-01" db="EMBL/GenBank/DDBJ databases">
        <authorList>
            <person name="Yamashiro T."/>
            <person name="Shiraishi A."/>
            <person name="Satake H."/>
            <person name="Nakayama K."/>
        </authorList>
    </citation>
    <scope>NUCLEOTIDE SEQUENCE</scope>
</reference>
<feature type="domain" description="Reverse transcriptase RNase H-like" evidence="7">
    <location>
        <begin position="28"/>
        <end position="74"/>
    </location>
</feature>
<dbReference type="Pfam" id="PF17917">
    <property type="entry name" value="RT_RNaseH"/>
    <property type="match status" value="1"/>
</dbReference>
<accession>A0ABQ5HK31</accession>
<keyword evidence="9" id="KW-1185">Reference proteome</keyword>
<evidence type="ECO:0000256" key="3">
    <source>
        <dbReference type="ARBA" id="ARBA00022722"/>
    </source>
</evidence>
<protein>
    <submittedName>
        <fullName evidence="8">Reverse transcriptase domain-containing protein</fullName>
    </submittedName>
</protein>
<evidence type="ECO:0000256" key="4">
    <source>
        <dbReference type="ARBA" id="ARBA00022759"/>
    </source>
</evidence>
<organism evidence="8 9">
    <name type="scientific">Tanacetum coccineum</name>
    <dbReference type="NCBI Taxonomy" id="301880"/>
    <lineage>
        <taxon>Eukaryota</taxon>
        <taxon>Viridiplantae</taxon>
        <taxon>Streptophyta</taxon>
        <taxon>Embryophyta</taxon>
        <taxon>Tracheophyta</taxon>
        <taxon>Spermatophyta</taxon>
        <taxon>Magnoliopsida</taxon>
        <taxon>eudicotyledons</taxon>
        <taxon>Gunneridae</taxon>
        <taxon>Pentapetalae</taxon>
        <taxon>asterids</taxon>
        <taxon>campanulids</taxon>
        <taxon>Asterales</taxon>
        <taxon>Asteraceae</taxon>
        <taxon>Asteroideae</taxon>
        <taxon>Anthemideae</taxon>
        <taxon>Anthemidinae</taxon>
        <taxon>Tanacetum</taxon>
    </lineage>
</organism>
<evidence type="ECO:0000256" key="5">
    <source>
        <dbReference type="ARBA" id="ARBA00022801"/>
    </source>
</evidence>
<evidence type="ECO:0000256" key="6">
    <source>
        <dbReference type="ARBA" id="ARBA00022918"/>
    </source>
</evidence>
<evidence type="ECO:0000256" key="1">
    <source>
        <dbReference type="ARBA" id="ARBA00022679"/>
    </source>
</evidence>
<dbReference type="InterPro" id="IPR043502">
    <property type="entry name" value="DNA/RNA_pol_sf"/>
</dbReference>
<reference evidence="8" key="1">
    <citation type="journal article" date="2022" name="Int. J. Mol. Sci.">
        <title>Draft Genome of Tanacetum Coccineum: Genomic Comparison of Closely Related Tanacetum-Family Plants.</title>
        <authorList>
            <person name="Yamashiro T."/>
            <person name="Shiraishi A."/>
            <person name="Nakayama K."/>
            <person name="Satake H."/>
        </authorList>
    </citation>
    <scope>NUCLEOTIDE SEQUENCE</scope>
</reference>
<dbReference type="EMBL" id="BQNB010019709">
    <property type="protein sequence ID" value="GJT88221.1"/>
    <property type="molecule type" value="Genomic_DNA"/>
</dbReference>
<gene>
    <name evidence="8" type="ORF">Tco_1069938</name>
</gene>
<name>A0ABQ5HK31_9ASTR</name>
<evidence type="ECO:0000313" key="8">
    <source>
        <dbReference type="EMBL" id="GJT88221.1"/>
    </source>
</evidence>